<reference evidence="2 3" key="1">
    <citation type="journal article" date="2022" name="Allergy">
        <title>Genome assembly and annotation of Periplaneta americana reveal a comprehensive cockroach allergen profile.</title>
        <authorList>
            <person name="Wang L."/>
            <person name="Xiong Q."/>
            <person name="Saelim N."/>
            <person name="Wang L."/>
            <person name="Nong W."/>
            <person name="Wan A.T."/>
            <person name="Shi M."/>
            <person name="Liu X."/>
            <person name="Cao Q."/>
            <person name="Hui J.H.L."/>
            <person name="Sookrung N."/>
            <person name="Leung T.F."/>
            <person name="Tungtrongchitr A."/>
            <person name="Tsui S.K.W."/>
        </authorList>
    </citation>
    <scope>NUCLEOTIDE SEQUENCE [LARGE SCALE GENOMIC DNA]</scope>
    <source>
        <strain evidence="2">PWHHKU_190912</strain>
    </source>
</reference>
<dbReference type="Pfam" id="PF21788">
    <property type="entry name" value="TNP-like_GBD"/>
    <property type="match status" value="1"/>
</dbReference>
<sequence>MENNFKRHDLSYKDEVYKWQLYNKDKDMNPRLCPNLRQKHIELPSFSPMRVCLAAQVLSHSVSKAIKTHVSFQSLPEEALQTAEFIELVDRGFDYFNSSTTNDAKSSRRALQATTCHWTTLQKLEKKGNCEIEVSEFLVTKKEISSFRICSDYPATENSFVETAELEEDSHDQCMIPDNALTYVTGWACSRIPHETCKLELASFKSENLTGIYQHIANKKYDSANFLIPTRLPFERTAERISEVVFNYLEEFNCSKKLIAQTYHGALVNRALGHGCAPRSGKMQQIKKGPCFVGIVAPRSHQGLSSFGVTLRNSRHYKIRSVIATFLKSNGYITYEEVHGIADTGSNRRIDIIIFKPGETKGYILDPTIRFEMHQNQPEEVNREKRTIYEPTIPYYKTLCKLRDIEVIGLMVGARGTIIKQFVSFCHKFGVPTTNKKIYMIALKGSLQILR</sequence>
<gene>
    <name evidence="2" type="ORF">ANN_06846</name>
</gene>
<evidence type="ECO:0000313" key="2">
    <source>
        <dbReference type="EMBL" id="KAJ4445047.1"/>
    </source>
</evidence>
<evidence type="ECO:0000313" key="3">
    <source>
        <dbReference type="Proteomes" id="UP001148838"/>
    </source>
</evidence>
<comment type="caution">
    <text evidence="2">The sequence shown here is derived from an EMBL/GenBank/DDBJ whole genome shotgun (WGS) entry which is preliminary data.</text>
</comment>
<protein>
    <recommendedName>
        <fullName evidence="1">Transposable element P transposase-like GTP-binding insertion domain-containing protein</fullName>
    </recommendedName>
</protein>
<proteinExistence type="predicted"/>
<name>A0ABQ8TFD8_PERAM</name>
<feature type="domain" description="Transposable element P transposase-like GTP-binding insertion" evidence="1">
    <location>
        <begin position="21"/>
        <end position="102"/>
    </location>
</feature>
<organism evidence="2 3">
    <name type="scientific">Periplaneta americana</name>
    <name type="common">American cockroach</name>
    <name type="synonym">Blatta americana</name>
    <dbReference type="NCBI Taxonomy" id="6978"/>
    <lineage>
        <taxon>Eukaryota</taxon>
        <taxon>Metazoa</taxon>
        <taxon>Ecdysozoa</taxon>
        <taxon>Arthropoda</taxon>
        <taxon>Hexapoda</taxon>
        <taxon>Insecta</taxon>
        <taxon>Pterygota</taxon>
        <taxon>Neoptera</taxon>
        <taxon>Polyneoptera</taxon>
        <taxon>Dictyoptera</taxon>
        <taxon>Blattodea</taxon>
        <taxon>Blattoidea</taxon>
        <taxon>Blattidae</taxon>
        <taxon>Blattinae</taxon>
        <taxon>Periplaneta</taxon>
    </lineage>
</organism>
<evidence type="ECO:0000259" key="1">
    <source>
        <dbReference type="Pfam" id="PF21788"/>
    </source>
</evidence>
<accession>A0ABQ8TFD8</accession>
<keyword evidence="3" id="KW-1185">Reference proteome</keyword>
<dbReference type="Proteomes" id="UP001148838">
    <property type="component" value="Unassembled WGS sequence"/>
</dbReference>
<dbReference type="EMBL" id="JAJSOF020000011">
    <property type="protein sequence ID" value="KAJ4445047.1"/>
    <property type="molecule type" value="Genomic_DNA"/>
</dbReference>
<dbReference type="InterPro" id="IPR048366">
    <property type="entry name" value="TNP-like_GBD"/>
</dbReference>